<evidence type="ECO:0000313" key="2">
    <source>
        <dbReference type="Proteomes" id="UP000799772"/>
    </source>
</evidence>
<keyword evidence="2" id="KW-1185">Reference proteome</keyword>
<evidence type="ECO:0000313" key="1">
    <source>
        <dbReference type="EMBL" id="KAF2104222.1"/>
    </source>
</evidence>
<comment type="caution">
    <text evidence="1">The sequence shown here is derived from an EMBL/GenBank/DDBJ whole genome shotgun (WGS) entry which is preliminary data.</text>
</comment>
<dbReference type="AlphaFoldDB" id="A0A9P4ITK1"/>
<accession>A0A9P4ITK1</accession>
<dbReference type="PANTHER" id="PTHR42085">
    <property type="entry name" value="F-BOX DOMAIN-CONTAINING PROTEIN"/>
    <property type="match status" value="1"/>
</dbReference>
<dbReference type="InterPro" id="IPR038883">
    <property type="entry name" value="AN11006-like"/>
</dbReference>
<sequence>MDIADSSGPALQLKPEQSIIYSNRQLQSPFFNKLPCELRLEIYKLVFTVPVHIEVGEHASWDDLKQQFSILLTCKRLCVEAQDIPFEINTFRDSLWSYKACRLEDSRARNVAPRICHLQLNFHAWRYLDFKCPLVNDFKELREQIANFKQIFNQCGNLRSLEIHIHEYNGNKDLLERGIRILEDLKLGSCRVTIANWAVAGVSEECVEELSNALNVADAVNGGGGMWAESATSYRVVEDECGVLTGLH</sequence>
<dbReference type="Proteomes" id="UP000799772">
    <property type="component" value="Unassembled WGS sequence"/>
</dbReference>
<dbReference type="PANTHER" id="PTHR42085:SF2">
    <property type="entry name" value="F-BOX DOMAIN-CONTAINING PROTEIN"/>
    <property type="match status" value="1"/>
</dbReference>
<gene>
    <name evidence="1" type="ORF">NA57DRAFT_51064</name>
</gene>
<protein>
    <submittedName>
        <fullName evidence="1">Uncharacterized protein</fullName>
    </submittedName>
</protein>
<organism evidence="1 2">
    <name type="scientific">Rhizodiscina lignyota</name>
    <dbReference type="NCBI Taxonomy" id="1504668"/>
    <lineage>
        <taxon>Eukaryota</taxon>
        <taxon>Fungi</taxon>
        <taxon>Dikarya</taxon>
        <taxon>Ascomycota</taxon>
        <taxon>Pezizomycotina</taxon>
        <taxon>Dothideomycetes</taxon>
        <taxon>Pleosporomycetidae</taxon>
        <taxon>Aulographales</taxon>
        <taxon>Rhizodiscinaceae</taxon>
        <taxon>Rhizodiscina</taxon>
    </lineage>
</organism>
<name>A0A9P4ITK1_9PEZI</name>
<proteinExistence type="predicted"/>
<dbReference type="OrthoDB" id="5413827at2759"/>
<dbReference type="EMBL" id="ML978121">
    <property type="protein sequence ID" value="KAF2104222.1"/>
    <property type="molecule type" value="Genomic_DNA"/>
</dbReference>
<reference evidence="1" key="1">
    <citation type="journal article" date="2020" name="Stud. Mycol.">
        <title>101 Dothideomycetes genomes: a test case for predicting lifestyles and emergence of pathogens.</title>
        <authorList>
            <person name="Haridas S."/>
            <person name="Albert R."/>
            <person name="Binder M."/>
            <person name="Bloem J."/>
            <person name="Labutti K."/>
            <person name="Salamov A."/>
            <person name="Andreopoulos B."/>
            <person name="Baker S."/>
            <person name="Barry K."/>
            <person name="Bills G."/>
            <person name="Bluhm B."/>
            <person name="Cannon C."/>
            <person name="Castanera R."/>
            <person name="Culley D."/>
            <person name="Daum C."/>
            <person name="Ezra D."/>
            <person name="Gonzalez J."/>
            <person name="Henrissat B."/>
            <person name="Kuo A."/>
            <person name="Liang C."/>
            <person name="Lipzen A."/>
            <person name="Lutzoni F."/>
            <person name="Magnuson J."/>
            <person name="Mondo S."/>
            <person name="Nolan M."/>
            <person name="Ohm R."/>
            <person name="Pangilinan J."/>
            <person name="Park H.-J."/>
            <person name="Ramirez L."/>
            <person name="Alfaro M."/>
            <person name="Sun H."/>
            <person name="Tritt A."/>
            <person name="Yoshinaga Y."/>
            <person name="Zwiers L.-H."/>
            <person name="Turgeon B."/>
            <person name="Goodwin S."/>
            <person name="Spatafora J."/>
            <person name="Crous P."/>
            <person name="Grigoriev I."/>
        </authorList>
    </citation>
    <scope>NUCLEOTIDE SEQUENCE</scope>
    <source>
        <strain evidence="1">CBS 133067</strain>
    </source>
</reference>